<feature type="coiled-coil region" evidence="1">
    <location>
        <begin position="42"/>
        <end position="76"/>
    </location>
</feature>
<dbReference type="InterPro" id="IPR025310">
    <property type="entry name" value="DUF4164"/>
</dbReference>
<dbReference type="RefSeq" id="WP_407049910.1">
    <property type="nucleotide sequence ID" value="NZ_CP158568.1"/>
</dbReference>
<dbReference type="AlphaFoldDB" id="A0AAU7X9Q5"/>
<evidence type="ECO:0000256" key="1">
    <source>
        <dbReference type="SAM" id="Coils"/>
    </source>
</evidence>
<reference evidence="2" key="1">
    <citation type="submission" date="2024-06" db="EMBL/GenBank/DDBJ databases">
        <title>Methylostella associata gen. nov., sp. nov., a novel Ancalomicrobiaceae-affiliated facultatively methylotrophic bacteria that feed on methanotrophs of the genus Methylococcus.</title>
        <authorList>
            <person name="Saltykova V."/>
            <person name="Danilova O.V."/>
            <person name="Oshkin I.Y."/>
            <person name="Belova S.E."/>
            <person name="Pimenov N.V."/>
            <person name="Dedysh S.N."/>
        </authorList>
    </citation>
    <scope>NUCLEOTIDE SEQUENCE</scope>
    <source>
        <strain evidence="2">S20</strain>
    </source>
</reference>
<gene>
    <name evidence="2" type="ORF">ABS361_00460</name>
</gene>
<organism evidence="2">
    <name type="scientific">Methyloraptor flagellatus</name>
    <dbReference type="NCBI Taxonomy" id="3162530"/>
    <lineage>
        <taxon>Bacteria</taxon>
        <taxon>Pseudomonadati</taxon>
        <taxon>Pseudomonadota</taxon>
        <taxon>Alphaproteobacteria</taxon>
        <taxon>Hyphomicrobiales</taxon>
        <taxon>Ancalomicrobiaceae</taxon>
        <taxon>Methyloraptor</taxon>
    </lineage>
</organism>
<dbReference type="KEGG" id="mflg:ABS361_00460"/>
<protein>
    <submittedName>
        <fullName evidence="2">DUF4164 domain-containing protein</fullName>
    </submittedName>
</protein>
<proteinExistence type="predicted"/>
<sequence>MADAPALEAALRRLDTALDALETAVTGRIESERTKSGLQDELSRLGEDRSRLAQDLDQEKARSLRLEDTNREVSRRLVAAMESIRSVLEAHGG</sequence>
<accession>A0AAU7X9Q5</accession>
<name>A0AAU7X9Q5_9HYPH</name>
<keyword evidence="1" id="KW-0175">Coiled coil</keyword>
<dbReference type="Pfam" id="PF13747">
    <property type="entry name" value="DUF4164"/>
    <property type="match status" value="1"/>
</dbReference>
<dbReference type="EMBL" id="CP158568">
    <property type="protein sequence ID" value="XBY44818.1"/>
    <property type="molecule type" value="Genomic_DNA"/>
</dbReference>
<evidence type="ECO:0000313" key="2">
    <source>
        <dbReference type="EMBL" id="XBY44818.1"/>
    </source>
</evidence>